<keyword evidence="1" id="KW-0472">Membrane</keyword>
<dbReference type="Proteomes" id="UP000241788">
    <property type="component" value="Unassembled WGS sequence"/>
</dbReference>
<keyword evidence="1" id="KW-1133">Transmembrane helix</keyword>
<dbReference type="RefSeq" id="WP_076586553.1">
    <property type="nucleotide sequence ID" value="NZ_FTLW01000003.1"/>
</dbReference>
<feature type="transmembrane region" description="Helical" evidence="1">
    <location>
        <begin position="79"/>
        <end position="95"/>
    </location>
</feature>
<organism evidence="2 3">
    <name type="scientific">Solilutibacter tolerans</name>
    <dbReference type="NCBI Taxonomy" id="1604334"/>
    <lineage>
        <taxon>Bacteria</taxon>
        <taxon>Pseudomonadati</taxon>
        <taxon>Pseudomonadota</taxon>
        <taxon>Gammaproteobacteria</taxon>
        <taxon>Lysobacterales</taxon>
        <taxon>Lysobacteraceae</taxon>
        <taxon>Solilutibacter</taxon>
    </lineage>
</organism>
<accession>A0A1N6T9G5</accession>
<name>A0A1N6T9G5_9GAMM</name>
<gene>
    <name evidence="2" type="ORF">SAMN05421546_1300</name>
</gene>
<evidence type="ECO:0000313" key="3">
    <source>
        <dbReference type="Proteomes" id="UP000241788"/>
    </source>
</evidence>
<feature type="transmembrane region" description="Helical" evidence="1">
    <location>
        <begin position="101"/>
        <end position="119"/>
    </location>
</feature>
<feature type="transmembrane region" description="Helical" evidence="1">
    <location>
        <begin position="12"/>
        <end position="32"/>
    </location>
</feature>
<keyword evidence="1" id="KW-0812">Transmembrane</keyword>
<proteinExistence type="predicted"/>
<evidence type="ECO:0008006" key="4">
    <source>
        <dbReference type="Google" id="ProtNLM"/>
    </source>
</evidence>
<evidence type="ECO:0000256" key="1">
    <source>
        <dbReference type="SAM" id="Phobius"/>
    </source>
</evidence>
<sequence>MTHSIKAECARIVSIALHPFAVFALLNLLALWRLDPASLPRIMLGMAVVMVVVWAFVWQRHRAGHWSTVDASSKHERPALYALVLVLLIAYAAWVGRSSPLAIGVAVVIGMLCVAGVANRWIKLSLHMASLAFCAVVLWSLYRNASVVAFALLPLLGWARLRMARHTTVEVLGGTMLGLAAGIVLLSLG</sequence>
<protein>
    <recommendedName>
        <fullName evidence="4">PAP2 superfamily protein</fullName>
    </recommendedName>
</protein>
<dbReference type="AlphaFoldDB" id="A0A1N6T9G5"/>
<dbReference type="OrthoDB" id="6057962at2"/>
<evidence type="ECO:0000313" key="2">
    <source>
        <dbReference type="EMBL" id="SIQ49746.1"/>
    </source>
</evidence>
<feature type="transmembrane region" description="Helical" evidence="1">
    <location>
        <begin position="38"/>
        <end position="58"/>
    </location>
</feature>
<reference evidence="3" key="1">
    <citation type="submission" date="2017-01" db="EMBL/GenBank/DDBJ databases">
        <authorList>
            <person name="Varghese N."/>
            <person name="Submissions S."/>
        </authorList>
    </citation>
    <scope>NUCLEOTIDE SEQUENCE [LARGE SCALE GENOMIC DNA]</scope>
    <source>
        <strain evidence="3">UM1</strain>
    </source>
</reference>
<keyword evidence="3" id="KW-1185">Reference proteome</keyword>
<dbReference type="STRING" id="1604334.SAMN05421546_1300"/>
<feature type="transmembrane region" description="Helical" evidence="1">
    <location>
        <begin position="131"/>
        <end position="159"/>
    </location>
</feature>
<feature type="transmembrane region" description="Helical" evidence="1">
    <location>
        <begin position="171"/>
        <end position="188"/>
    </location>
</feature>
<dbReference type="EMBL" id="FTLW01000003">
    <property type="protein sequence ID" value="SIQ49746.1"/>
    <property type="molecule type" value="Genomic_DNA"/>
</dbReference>